<evidence type="ECO:0000256" key="10">
    <source>
        <dbReference type="ARBA" id="ARBA00047785"/>
    </source>
</evidence>
<dbReference type="Gene3D" id="3.40.630.30">
    <property type="match status" value="1"/>
</dbReference>
<dbReference type="Proteomes" id="UP000679284">
    <property type="component" value="Chromosome"/>
</dbReference>
<dbReference type="PANTHER" id="PTHR37323">
    <property type="entry name" value="GCN5-RELATED N-ACETYLTRANSFERASE"/>
    <property type="match status" value="1"/>
</dbReference>
<comment type="function">
    <text evidence="9">Catalyzes the first step in the biosynthesis of ornithine lipids, which are phosphorus-free membrane lipids. Catalyzes the 3-hydroxyacyl-acyl carrier protein-dependent acylation of ornithine to form lyso-ornithine lipid (LOL).</text>
</comment>
<dbReference type="AlphaFoldDB" id="A0A8J8MRW7"/>
<keyword evidence="2" id="KW-0444">Lipid biosynthesis</keyword>
<dbReference type="PANTHER" id="PTHR37323:SF1">
    <property type="entry name" value="L-ORNITHINE N(ALPHA)-ACYLTRANSFERASE"/>
    <property type="match status" value="1"/>
</dbReference>
<dbReference type="KEGG" id="fap:GR316_04510"/>
<organism evidence="11 12">
    <name type="scientific">Falsirhodobacter algicola</name>
    <dbReference type="NCBI Taxonomy" id="2692330"/>
    <lineage>
        <taxon>Bacteria</taxon>
        <taxon>Pseudomonadati</taxon>
        <taxon>Pseudomonadota</taxon>
        <taxon>Alphaproteobacteria</taxon>
        <taxon>Rhodobacterales</taxon>
        <taxon>Paracoccaceae</taxon>
        <taxon>Falsirhodobacter</taxon>
    </lineage>
</organism>
<keyword evidence="5" id="KW-0012">Acyltransferase</keyword>
<dbReference type="SUPFAM" id="SSF55729">
    <property type="entry name" value="Acyl-CoA N-acyltransferases (Nat)"/>
    <property type="match status" value="1"/>
</dbReference>
<name>A0A8J8MRW7_9RHOB</name>
<evidence type="ECO:0000256" key="4">
    <source>
        <dbReference type="ARBA" id="ARBA00023098"/>
    </source>
</evidence>
<evidence type="ECO:0000256" key="9">
    <source>
        <dbReference type="ARBA" id="ARBA00045724"/>
    </source>
</evidence>
<accession>A0A8J8MRW7</accession>
<keyword evidence="12" id="KW-1185">Reference proteome</keyword>
<evidence type="ECO:0000256" key="1">
    <source>
        <dbReference type="ARBA" id="ARBA00005189"/>
    </source>
</evidence>
<evidence type="ECO:0000256" key="3">
    <source>
        <dbReference type="ARBA" id="ARBA00022679"/>
    </source>
</evidence>
<evidence type="ECO:0000313" key="11">
    <source>
        <dbReference type="EMBL" id="QUS35595.1"/>
    </source>
</evidence>
<evidence type="ECO:0000256" key="5">
    <source>
        <dbReference type="ARBA" id="ARBA00023315"/>
    </source>
</evidence>
<dbReference type="Pfam" id="PF13444">
    <property type="entry name" value="Acetyltransf_5"/>
    <property type="match status" value="1"/>
</dbReference>
<evidence type="ECO:0000256" key="2">
    <source>
        <dbReference type="ARBA" id="ARBA00022516"/>
    </source>
</evidence>
<dbReference type="GO" id="GO:0043810">
    <property type="term" value="F:ornithine-acyl [acyl carrier protein] N-acyltransferase activity"/>
    <property type="evidence" value="ECO:0007669"/>
    <property type="project" value="UniProtKB-EC"/>
</dbReference>
<protein>
    <recommendedName>
        <fullName evidence="8">L-ornithine N(alpha)-acyltransferase</fullName>
        <ecNumber evidence="7">2.3.2.30</ecNumber>
    </recommendedName>
</protein>
<dbReference type="InterPro" id="IPR052351">
    <property type="entry name" value="Ornithine_N-alpha-AT"/>
</dbReference>
<evidence type="ECO:0000313" key="12">
    <source>
        <dbReference type="Proteomes" id="UP000679284"/>
    </source>
</evidence>
<comment type="similarity">
    <text evidence="6">Belongs to the acetyltransferase family. OlsB subfamily.</text>
</comment>
<comment type="catalytic activity">
    <reaction evidence="10">
        <text>a (3R)-hydroxyacyl-[ACP] + L-ornithine = a lyso-ornithine lipid + holo-[ACP] + H(+)</text>
        <dbReference type="Rhea" id="RHEA:20633"/>
        <dbReference type="Rhea" id="RHEA-COMP:9685"/>
        <dbReference type="Rhea" id="RHEA-COMP:9945"/>
        <dbReference type="ChEBI" id="CHEBI:15378"/>
        <dbReference type="ChEBI" id="CHEBI:46911"/>
        <dbReference type="ChEBI" id="CHEBI:64479"/>
        <dbReference type="ChEBI" id="CHEBI:78827"/>
        <dbReference type="ChEBI" id="CHEBI:138482"/>
        <dbReference type="EC" id="2.3.2.30"/>
    </reaction>
    <physiologicalReaction direction="left-to-right" evidence="10">
        <dbReference type="Rhea" id="RHEA:20634"/>
    </physiologicalReaction>
</comment>
<reference evidence="11" key="1">
    <citation type="submission" date="2020-01" db="EMBL/GenBank/DDBJ databases">
        <authorList>
            <person name="Yang Y."/>
            <person name="Kwon Y.M."/>
        </authorList>
    </citation>
    <scope>NUCLEOTIDE SEQUENCE</scope>
    <source>
        <strain evidence="11">PG104</strain>
    </source>
</reference>
<sequence>MSVGRYSVREAVSAGDMARAQALRTQAFGLTAPDRDAFDPVCTHVLVEEGGDLVACYRFLRLMPEEVEQSYAAQHYDLSALRRFDGPMIEVGRFCLHPERHQATIVRAAWRALAGYITAWGARLVFGCSSFQGTQPDPYQDAFALLRQAHQAPVSWRPGVKAAQVFPYAALLQDHSIDMQNALRRMPPLLRSYLLMGGWVSDHAVLDNHMDTMHVFTGVELERIPRARAQLLRLA</sequence>
<evidence type="ECO:0000256" key="8">
    <source>
        <dbReference type="ARBA" id="ARBA00039866"/>
    </source>
</evidence>
<comment type="pathway">
    <text evidence="1">Lipid metabolism.</text>
</comment>
<dbReference type="EC" id="2.3.2.30" evidence="7"/>
<keyword evidence="3" id="KW-0808">Transferase</keyword>
<dbReference type="EMBL" id="CP047289">
    <property type="protein sequence ID" value="QUS35595.1"/>
    <property type="molecule type" value="Genomic_DNA"/>
</dbReference>
<dbReference type="RefSeq" id="WP_211784842.1">
    <property type="nucleotide sequence ID" value="NZ_CP047289.1"/>
</dbReference>
<dbReference type="InterPro" id="IPR016181">
    <property type="entry name" value="Acyl_CoA_acyltransferase"/>
</dbReference>
<evidence type="ECO:0000256" key="7">
    <source>
        <dbReference type="ARBA" id="ARBA00039058"/>
    </source>
</evidence>
<proteinExistence type="inferred from homology"/>
<gene>
    <name evidence="11" type="ORF">GR316_04510</name>
</gene>
<dbReference type="GO" id="GO:0006629">
    <property type="term" value="P:lipid metabolic process"/>
    <property type="evidence" value="ECO:0007669"/>
    <property type="project" value="UniProtKB-KW"/>
</dbReference>
<evidence type="ECO:0000256" key="6">
    <source>
        <dbReference type="ARBA" id="ARBA00038095"/>
    </source>
</evidence>
<keyword evidence="4" id="KW-0443">Lipid metabolism</keyword>